<dbReference type="Proteomes" id="UP000095472">
    <property type="component" value="Chromosome"/>
</dbReference>
<evidence type="ECO:0000313" key="1">
    <source>
        <dbReference type="EMBL" id="XPM64186.1"/>
    </source>
</evidence>
<name>A0ACD5GVH3_9CYAN</name>
<reference evidence="1 2" key="1">
    <citation type="journal article" date="2016" name="Genome Announc.">
        <title>Draft Genome Sequence of the Thermotolerant Cyanobacterium Desertifilum sp. IPPAS B-1220.</title>
        <authorList>
            <person name="Mironov K.S."/>
            <person name="Sinetova M.A."/>
            <person name="Bolatkhan K."/>
            <person name="Zayadan B.K."/>
            <person name="Ustinova V.V."/>
            <person name="Kupriyanova E.V."/>
            <person name="Skrypnik A.N."/>
            <person name="Gogoleva N.E."/>
            <person name="Gogolev Y.V."/>
            <person name="Los D.A."/>
        </authorList>
    </citation>
    <scope>NUCLEOTIDE SEQUENCE [LARGE SCALE GENOMIC DNA]</scope>
    <source>
        <strain evidence="1 2">IPPAS B-1220</strain>
    </source>
</reference>
<keyword evidence="2" id="KW-1185">Reference proteome</keyword>
<gene>
    <name evidence="1" type="ORF">BH720_035255</name>
</gene>
<sequence>MGITKDITERKHLEQEVLLQQQQFNDFFNAAPVGMLILDRQLKYVRINPLAAAVHGLPMVPNISANRSKILFPT</sequence>
<proteinExistence type="predicted"/>
<organism evidence="1 2">
    <name type="scientific">Desertifilum tharense IPPAS B-1220</name>
    <dbReference type="NCBI Taxonomy" id="1781255"/>
    <lineage>
        <taxon>Bacteria</taxon>
        <taxon>Bacillati</taxon>
        <taxon>Cyanobacteriota</taxon>
        <taxon>Cyanophyceae</taxon>
        <taxon>Desertifilales</taxon>
        <taxon>Desertifilaceae</taxon>
        <taxon>Desertifilum</taxon>
    </lineage>
</organism>
<protein>
    <submittedName>
        <fullName evidence="1">PAS domain-containing protein</fullName>
    </submittedName>
</protein>
<accession>A0ACD5GVH3</accession>
<dbReference type="EMBL" id="CP182909">
    <property type="protein sequence ID" value="XPM64186.1"/>
    <property type="molecule type" value="Genomic_DNA"/>
</dbReference>
<evidence type="ECO:0000313" key="2">
    <source>
        <dbReference type="Proteomes" id="UP000095472"/>
    </source>
</evidence>